<evidence type="ECO:0000313" key="4">
    <source>
        <dbReference type="Proteomes" id="UP001149090"/>
    </source>
</evidence>
<sequence length="522" mass="59939">MDTVFKPLINNTELADVKFYVGGNRIEIFAHRLILSLSSSIWSEMFYPEEKEKEKEKEKENEKEKEKENEKENESQIHLDNSQKMIEIDLPMFQPEIFLKVIHFVYTHDLGFEDDEDEVFQVLEIANQLKIESLLNFCLFYLSENLNLTNWMKCYELAKLYNSSILLDKTFSFLEINSIKLFQPPHGLIQYSSDFLKDLLSLENISSKEFDLLLQVVEWGRTQSLKDGNDLINHIKDFLGMIRIEIMTKSELEDVLKMNLFDSSKILSLIEEKKDQKTNYLMGRRGAISKIVQDIKVVVLCSDDRSDYVNDAIQSIQQNGIAHVDHINGRIITPSLKDLMKYDVLFIYSDYNWSENQQTSDVVKEYVESGGGIVICGAFALSNEHPQKDFLGDIVNGFIPLSKGKVVRNHVNHLGKFDKKHPIMNEIKTFHGGNASFYVDTEEIYGGEVIARWDNGKPLVIEKKPSVESGLIIVLNIFPISSHPFSNGWNHSTDGGKLISNAVQYCSEKSPHTIQNIELSEN</sequence>
<gene>
    <name evidence="3" type="ORF">M0811_03076</name>
</gene>
<comment type="caution">
    <text evidence="3">The sequence shown here is derived from an EMBL/GenBank/DDBJ whole genome shotgun (WGS) entry which is preliminary data.</text>
</comment>
<dbReference type="Gene3D" id="3.30.710.10">
    <property type="entry name" value="Potassium Channel Kv1.1, Chain A"/>
    <property type="match status" value="1"/>
</dbReference>
<organism evidence="3 4">
    <name type="scientific">Anaeramoeba ignava</name>
    <name type="common">Anaerobic marine amoeba</name>
    <dbReference type="NCBI Taxonomy" id="1746090"/>
    <lineage>
        <taxon>Eukaryota</taxon>
        <taxon>Metamonada</taxon>
        <taxon>Anaeramoebidae</taxon>
        <taxon>Anaeramoeba</taxon>
    </lineage>
</organism>
<dbReference type="Proteomes" id="UP001149090">
    <property type="component" value="Unassembled WGS sequence"/>
</dbReference>
<feature type="domain" description="BTB" evidence="2">
    <location>
        <begin position="15"/>
        <end position="114"/>
    </location>
</feature>
<protein>
    <submittedName>
        <fullName evidence="3">Btb (Poz) domain-containing 2a-related</fullName>
    </submittedName>
</protein>
<dbReference type="PANTHER" id="PTHR45774">
    <property type="entry name" value="BTB/POZ DOMAIN-CONTAINING"/>
    <property type="match status" value="1"/>
</dbReference>
<dbReference type="PANTHER" id="PTHR45774:SF3">
    <property type="entry name" value="BTB (POZ) DOMAIN-CONTAINING 2B-RELATED"/>
    <property type="match status" value="1"/>
</dbReference>
<feature type="region of interest" description="Disordered" evidence="1">
    <location>
        <begin position="52"/>
        <end position="76"/>
    </location>
</feature>
<dbReference type="InterPro" id="IPR000210">
    <property type="entry name" value="BTB/POZ_dom"/>
</dbReference>
<evidence type="ECO:0000259" key="2">
    <source>
        <dbReference type="PROSITE" id="PS50097"/>
    </source>
</evidence>
<dbReference type="InterPro" id="IPR011333">
    <property type="entry name" value="SKP1/BTB/POZ_sf"/>
</dbReference>
<dbReference type="EMBL" id="JAPDFW010000136">
    <property type="protein sequence ID" value="KAJ5066732.1"/>
    <property type="molecule type" value="Genomic_DNA"/>
</dbReference>
<dbReference type="OrthoDB" id="45365at2759"/>
<dbReference type="SUPFAM" id="SSF54695">
    <property type="entry name" value="POZ domain"/>
    <property type="match status" value="1"/>
</dbReference>
<dbReference type="AlphaFoldDB" id="A0A9Q0R4B3"/>
<evidence type="ECO:0000313" key="3">
    <source>
        <dbReference type="EMBL" id="KAJ5066732.1"/>
    </source>
</evidence>
<dbReference type="PROSITE" id="PS50097">
    <property type="entry name" value="BTB"/>
    <property type="match status" value="1"/>
</dbReference>
<dbReference type="Pfam" id="PF00651">
    <property type="entry name" value="BTB"/>
    <property type="match status" value="2"/>
</dbReference>
<reference evidence="3" key="1">
    <citation type="submission" date="2022-10" db="EMBL/GenBank/DDBJ databases">
        <title>Novel sulphate-reducing endosymbionts in the free-living metamonad Anaeramoeba.</title>
        <authorList>
            <person name="Jerlstrom-Hultqvist J."/>
            <person name="Cepicka I."/>
            <person name="Gallot-Lavallee L."/>
            <person name="Salas-Leiva D."/>
            <person name="Curtis B.A."/>
            <person name="Zahonova K."/>
            <person name="Pipaliya S."/>
            <person name="Dacks J."/>
            <person name="Roger A.J."/>
        </authorList>
    </citation>
    <scope>NUCLEOTIDE SEQUENCE</scope>
    <source>
        <strain evidence="3">BMAN</strain>
    </source>
</reference>
<dbReference type="InterPro" id="IPR029062">
    <property type="entry name" value="Class_I_gatase-like"/>
</dbReference>
<evidence type="ECO:0000256" key="1">
    <source>
        <dbReference type="SAM" id="MobiDB-lite"/>
    </source>
</evidence>
<proteinExistence type="predicted"/>
<dbReference type="SMART" id="SM00225">
    <property type="entry name" value="BTB"/>
    <property type="match status" value="1"/>
</dbReference>
<name>A0A9Q0R4B3_ANAIG</name>
<dbReference type="Gene3D" id="3.40.50.880">
    <property type="match status" value="1"/>
</dbReference>
<keyword evidence="4" id="KW-1185">Reference proteome</keyword>
<dbReference type="SUPFAM" id="SSF52317">
    <property type="entry name" value="Class I glutamine amidotransferase-like"/>
    <property type="match status" value="1"/>
</dbReference>
<accession>A0A9Q0R4B3</accession>